<reference evidence="2" key="1">
    <citation type="submission" date="2022-11" db="UniProtKB">
        <authorList>
            <consortium name="WormBaseParasite"/>
        </authorList>
    </citation>
    <scope>IDENTIFICATION</scope>
</reference>
<protein>
    <submittedName>
        <fullName evidence="2">Uncharacterized protein</fullName>
    </submittedName>
</protein>
<evidence type="ECO:0000313" key="1">
    <source>
        <dbReference type="Proteomes" id="UP000887565"/>
    </source>
</evidence>
<proteinExistence type="predicted"/>
<accession>A0A915I5U4</accession>
<organism evidence="1 2">
    <name type="scientific">Romanomermis culicivorax</name>
    <name type="common">Nematode worm</name>
    <dbReference type="NCBI Taxonomy" id="13658"/>
    <lineage>
        <taxon>Eukaryota</taxon>
        <taxon>Metazoa</taxon>
        <taxon>Ecdysozoa</taxon>
        <taxon>Nematoda</taxon>
        <taxon>Enoplea</taxon>
        <taxon>Dorylaimia</taxon>
        <taxon>Mermithida</taxon>
        <taxon>Mermithoidea</taxon>
        <taxon>Mermithidae</taxon>
        <taxon>Romanomermis</taxon>
    </lineage>
</organism>
<name>A0A915I5U4_ROMCU</name>
<dbReference type="WBParaSite" id="nRc.2.0.1.t09503-RA">
    <property type="protein sequence ID" value="nRc.2.0.1.t09503-RA"/>
    <property type="gene ID" value="nRc.2.0.1.g09503"/>
</dbReference>
<keyword evidence="1" id="KW-1185">Reference proteome</keyword>
<dbReference type="AlphaFoldDB" id="A0A915I5U4"/>
<dbReference type="Proteomes" id="UP000887565">
    <property type="component" value="Unplaced"/>
</dbReference>
<sequence length="90" mass="10563">MNVHKTQKATTKIEVAQWQICGNKKNAGLWLCFDWGRKDPLVRRYTKTNEEQEMQRGYACLYANKFRSCAAPQTYNNFDESFTNTSFIIN</sequence>
<evidence type="ECO:0000313" key="2">
    <source>
        <dbReference type="WBParaSite" id="nRc.2.0.1.t09503-RA"/>
    </source>
</evidence>